<evidence type="ECO:0000256" key="1">
    <source>
        <dbReference type="SAM" id="Phobius"/>
    </source>
</evidence>
<evidence type="ECO:0000313" key="2">
    <source>
        <dbReference type="EMBL" id="GLT22873.1"/>
    </source>
</evidence>
<dbReference type="Proteomes" id="UP001157167">
    <property type="component" value="Unassembled WGS sequence"/>
</dbReference>
<sequence length="174" mass="18933">MWGFGLVVLVASLWLAPAKARRLLRRVRVLMLVLVILFAFFTPGEAMAPWAGRAGPTWEGAALAVQHCLRLAIVVMLVAVLLERTGERAMVSGLMVLAAPLALLGLSVERLAVRLLLVFRYVESPPEGGWRALLDAPRFDGAIEPLLVEHAALRWSDWLVMAALTTAIVFGASL</sequence>
<protein>
    <submittedName>
        <fullName evidence="2">Uncharacterized protein</fullName>
    </submittedName>
</protein>
<feature type="transmembrane region" description="Helical" evidence="1">
    <location>
        <begin position="88"/>
        <end position="108"/>
    </location>
</feature>
<keyword evidence="1" id="KW-0472">Membrane</keyword>
<name>A0ABQ6FBA7_9RHOO</name>
<feature type="transmembrane region" description="Helical" evidence="1">
    <location>
        <begin position="60"/>
        <end position="82"/>
    </location>
</feature>
<evidence type="ECO:0000313" key="3">
    <source>
        <dbReference type="Proteomes" id="UP001157167"/>
    </source>
</evidence>
<proteinExistence type="predicted"/>
<keyword evidence="3" id="KW-1185">Reference proteome</keyword>
<accession>A0ABQ6FBA7</accession>
<dbReference type="EMBL" id="BSPX01000033">
    <property type="protein sequence ID" value="GLT22873.1"/>
    <property type="molecule type" value="Genomic_DNA"/>
</dbReference>
<keyword evidence="1" id="KW-0812">Transmembrane</keyword>
<gene>
    <name evidence="2" type="ORF">GCM10007933_23340</name>
</gene>
<reference evidence="3" key="1">
    <citation type="journal article" date="2019" name="Int. J. Syst. Evol. Microbiol.">
        <title>The Global Catalogue of Microorganisms (GCM) 10K type strain sequencing project: providing services to taxonomists for standard genome sequencing and annotation.</title>
        <authorList>
            <consortium name="The Broad Institute Genomics Platform"/>
            <consortium name="The Broad Institute Genome Sequencing Center for Infectious Disease"/>
            <person name="Wu L."/>
            <person name="Ma J."/>
        </authorList>
    </citation>
    <scope>NUCLEOTIDE SEQUENCE [LARGE SCALE GENOMIC DNA]</scope>
    <source>
        <strain evidence="3">NBRC 102407</strain>
    </source>
</reference>
<comment type="caution">
    <text evidence="2">The sequence shown here is derived from an EMBL/GenBank/DDBJ whole genome shotgun (WGS) entry which is preliminary data.</text>
</comment>
<organism evidence="2 3">
    <name type="scientific">Zoogloea oryzae</name>
    <dbReference type="NCBI Taxonomy" id="310767"/>
    <lineage>
        <taxon>Bacteria</taxon>
        <taxon>Pseudomonadati</taxon>
        <taxon>Pseudomonadota</taxon>
        <taxon>Betaproteobacteria</taxon>
        <taxon>Rhodocyclales</taxon>
        <taxon>Zoogloeaceae</taxon>
        <taxon>Zoogloea</taxon>
    </lineage>
</organism>
<keyword evidence="1" id="KW-1133">Transmembrane helix</keyword>
<feature type="transmembrane region" description="Helical" evidence="1">
    <location>
        <begin position="30"/>
        <end position="48"/>
    </location>
</feature>